<dbReference type="Pfam" id="PF17921">
    <property type="entry name" value="Integrase_H2C2"/>
    <property type="match status" value="1"/>
</dbReference>
<evidence type="ECO:0000313" key="2">
    <source>
        <dbReference type="EMBL" id="OWZ20084.1"/>
    </source>
</evidence>
<feature type="domain" description="Integrase zinc-binding" evidence="1">
    <location>
        <begin position="2"/>
        <end position="45"/>
    </location>
</feature>
<sequence length="73" mass="8801">MIQEFLQNCHDSIEGGHQGVFRSHQRVKLNYYWTGLYADVTKHVQVMSRLAYHNLKDIRQETCLLNDLFKWYL</sequence>
<comment type="caution">
    <text evidence="2">The sequence shown here is derived from an EMBL/GenBank/DDBJ whole genome shotgun (WGS) entry which is preliminary data.</text>
</comment>
<proteinExistence type="predicted"/>
<dbReference type="InterPro" id="IPR041588">
    <property type="entry name" value="Integrase_H2C2"/>
</dbReference>
<dbReference type="Gene3D" id="1.10.340.70">
    <property type="match status" value="1"/>
</dbReference>
<protein>
    <recommendedName>
        <fullName evidence="1">Integrase zinc-binding domain-containing protein</fullName>
    </recommendedName>
</protein>
<dbReference type="AlphaFoldDB" id="A0A225WR47"/>
<dbReference type="Proteomes" id="UP000198211">
    <property type="component" value="Unassembled WGS sequence"/>
</dbReference>
<reference evidence="3" key="1">
    <citation type="submission" date="2017-03" db="EMBL/GenBank/DDBJ databases">
        <title>Phytopthora megakarya and P. palmivora, two closely related causual agents of cacao black pod achieved similar genome size and gene model numbers by different mechanisms.</title>
        <authorList>
            <person name="Ali S."/>
            <person name="Shao J."/>
            <person name="Larry D.J."/>
            <person name="Kronmiller B."/>
            <person name="Shen D."/>
            <person name="Strem M.D."/>
            <person name="Melnick R.L."/>
            <person name="Guiltinan M.J."/>
            <person name="Tyler B.M."/>
            <person name="Meinhardt L.W."/>
            <person name="Bailey B.A."/>
        </authorList>
    </citation>
    <scope>NUCLEOTIDE SEQUENCE [LARGE SCALE GENOMIC DNA]</scope>
    <source>
        <strain evidence="3">zdho120</strain>
    </source>
</reference>
<organism evidence="2 3">
    <name type="scientific">Phytophthora megakarya</name>
    <dbReference type="NCBI Taxonomy" id="4795"/>
    <lineage>
        <taxon>Eukaryota</taxon>
        <taxon>Sar</taxon>
        <taxon>Stramenopiles</taxon>
        <taxon>Oomycota</taxon>
        <taxon>Peronosporomycetes</taxon>
        <taxon>Peronosporales</taxon>
        <taxon>Peronosporaceae</taxon>
        <taxon>Phytophthora</taxon>
    </lineage>
</organism>
<evidence type="ECO:0000313" key="3">
    <source>
        <dbReference type="Proteomes" id="UP000198211"/>
    </source>
</evidence>
<keyword evidence="3" id="KW-1185">Reference proteome</keyword>
<accession>A0A225WR47</accession>
<dbReference type="OrthoDB" id="95964at2759"/>
<gene>
    <name evidence="2" type="ORF">PHMEG_0005550</name>
</gene>
<evidence type="ECO:0000259" key="1">
    <source>
        <dbReference type="Pfam" id="PF17921"/>
    </source>
</evidence>
<dbReference type="EMBL" id="NBNE01000362">
    <property type="protein sequence ID" value="OWZ20084.1"/>
    <property type="molecule type" value="Genomic_DNA"/>
</dbReference>
<name>A0A225WR47_9STRA</name>